<gene>
    <name evidence="2" type="ORF">OCK72_05250</name>
</gene>
<feature type="transmembrane region" description="Helical" evidence="1">
    <location>
        <begin position="137"/>
        <end position="154"/>
    </location>
</feature>
<organism evidence="2 3">
    <name type="scientific">Fusobacterium simiae</name>
    <dbReference type="NCBI Taxonomy" id="855"/>
    <lineage>
        <taxon>Bacteria</taxon>
        <taxon>Fusobacteriati</taxon>
        <taxon>Fusobacteriota</taxon>
        <taxon>Fusobacteriia</taxon>
        <taxon>Fusobacteriales</taxon>
        <taxon>Fusobacteriaceae</taxon>
        <taxon>Fusobacterium</taxon>
    </lineage>
</organism>
<feature type="transmembrane region" description="Helical" evidence="1">
    <location>
        <begin position="284"/>
        <end position="308"/>
    </location>
</feature>
<dbReference type="Proteomes" id="UP001062738">
    <property type="component" value="Unassembled WGS sequence"/>
</dbReference>
<dbReference type="Pfam" id="PF06772">
    <property type="entry name" value="LtrA"/>
    <property type="match status" value="1"/>
</dbReference>
<feature type="transmembrane region" description="Helical" evidence="1">
    <location>
        <begin position="191"/>
        <end position="213"/>
    </location>
</feature>
<comment type="caution">
    <text evidence="2">The sequence shown here is derived from an EMBL/GenBank/DDBJ whole genome shotgun (WGS) entry which is preliminary data.</text>
</comment>
<evidence type="ECO:0000313" key="3">
    <source>
        <dbReference type="Proteomes" id="UP001062738"/>
    </source>
</evidence>
<feature type="transmembrane region" description="Helical" evidence="1">
    <location>
        <begin position="258"/>
        <end position="278"/>
    </location>
</feature>
<feature type="transmembrane region" description="Helical" evidence="1">
    <location>
        <begin position="160"/>
        <end position="179"/>
    </location>
</feature>
<dbReference type="RefSeq" id="WP_265152055.1">
    <property type="nucleotide sequence ID" value="NZ_JAOXXL010000011.1"/>
</dbReference>
<name>A0ABT4DHH4_FUSSI</name>
<feature type="transmembrane region" description="Helical" evidence="1">
    <location>
        <begin position="343"/>
        <end position="363"/>
    </location>
</feature>
<keyword evidence="1" id="KW-0812">Transmembrane</keyword>
<reference evidence="2" key="1">
    <citation type="submission" date="2022-09" db="EMBL/GenBank/DDBJ databases">
        <authorList>
            <person name="Zoaiter M."/>
        </authorList>
    </citation>
    <scope>NUCLEOTIDE SEQUENCE</scope>
    <source>
        <strain evidence="2">DSM 19848</strain>
    </source>
</reference>
<dbReference type="EMBL" id="JAOXXL010000011">
    <property type="protein sequence ID" value="MCY7008062.1"/>
    <property type="molecule type" value="Genomic_DNA"/>
</dbReference>
<dbReference type="PANTHER" id="PTHR36840:SF1">
    <property type="entry name" value="BLL5714 PROTEIN"/>
    <property type="match status" value="1"/>
</dbReference>
<evidence type="ECO:0000256" key="1">
    <source>
        <dbReference type="SAM" id="Phobius"/>
    </source>
</evidence>
<keyword evidence="1" id="KW-0472">Membrane</keyword>
<feature type="transmembrane region" description="Helical" evidence="1">
    <location>
        <begin position="76"/>
        <end position="93"/>
    </location>
</feature>
<sequence>MEIVEKKVSMTELFFDLIFVWATARMTHMLHHLHNGIIEPIEYSKYLITYISWINVWMIQTVFNNRYSDDDIVDQLFTYFNMFLLLLLLNFVNRDFQEVFIIYNRLTVIVTISQICQYIRQFYKRNDQENRELIKSFIFTLLLKATIIGVGGFLPYDIGVVVVVIGILVAWLYPIIYINRMKKVPINFPNLVERLTLLMIITFGETMLSIATYFQVNTYINTFICFVMVASLFFYYRIVFNDIIEHHNHNATGVGFMYLHYMILIGISAVTISINALADKEVNNAFVVIFLYLAFLVFYLGIFLNYKYNKKSHQYSMKCIINHFIILILGGIISFIMRENHTAILGISALVNLFSAVNIWRFSKNCVLTKNKK</sequence>
<evidence type="ECO:0000313" key="2">
    <source>
        <dbReference type="EMBL" id="MCY7008062.1"/>
    </source>
</evidence>
<feature type="transmembrane region" description="Helical" evidence="1">
    <location>
        <begin position="320"/>
        <end position="337"/>
    </location>
</feature>
<feature type="transmembrane region" description="Helical" evidence="1">
    <location>
        <begin position="219"/>
        <end position="238"/>
    </location>
</feature>
<keyword evidence="3" id="KW-1185">Reference proteome</keyword>
<protein>
    <submittedName>
        <fullName evidence="2">Low temperature requirement protein A</fullName>
    </submittedName>
</protein>
<feature type="transmembrane region" description="Helical" evidence="1">
    <location>
        <begin position="43"/>
        <end position="64"/>
    </location>
</feature>
<keyword evidence="1" id="KW-1133">Transmembrane helix</keyword>
<dbReference type="InterPro" id="IPR010640">
    <property type="entry name" value="Low_temperature_requirement_A"/>
</dbReference>
<proteinExistence type="predicted"/>
<dbReference type="PANTHER" id="PTHR36840">
    <property type="entry name" value="BLL5714 PROTEIN"/>
    <property type="match status" value="1"/>
</dbReference>
<accession>A0ABT4DHH4</accession>